<comment type="caution">
    <text evidence="6">The sequence shown here is derived from an EMBL/GenBank/DDBJ whole genome shotgun (WGS) entry which is preliminary data.</text>
</comment>
<dbReference type="InterPro" id="IPR029052">
    <property type="entry name" value="Metallo-depent_PP-like"/>
</dbReference>
<feature type="domain" description="Calcineurin-like phosphoesterase" evidence="4">
    <location>
        <begin position="232"/>
        <end position="430"/>
    </location>
</feature>
<reference evidence="6 7" key="1">
    <citation type="journal article" date="2015" name="Nature">
        <title>rRNA introns, odd ribosomes, and small enigmatic genomes across a large radiation of phyla.</title>
        <authorList>
            <person name="Brown C.T."/>
            <person name="Hug L.A."/>
            <person name="Thomas B.C."/>
            <person name="Sharon I."/>
            <person name="Castelle C.J."/>
            <person name="Singh A."/>
            <person name="Wilkins M.J."/>
            <person name="Williams K.H."/>
            <person name="Banfield J.F."/>
        </authorList>
    </citation>
    <scope>NUCLEOTIDE SEQUENCE [LARGE SCALE GENOMIC DNA]</scope>
</reference>
<sequence length="549" mass="59469">NTSIISSSPQGITPAATSGNFVTTFQNGLSGYTGTTDTYVNTYAKTTNYGLATSLTAASYNALKPLFRFDLSSIPANAVVNSATLSFYASSWGGNSGSYQNTIYRVLDKNWVESEATWNIYSTGNNWTTAGLGSGTDYGTPVFTSLTGFNPTGPMWVNFSAATLVQNWVNGTYQNHGITYLTSGGPQPTFYSSEYAIDTSLRPKLVVDYTVSGEPEPEPEPWPLPPPGPFSFTLTGDIGASTLTTASLQNMASQNSAFTLALGDLSYSQITPESAWCNYIKGIFGENYQFLLEVGNHESPEKSGPDGNIDNFTQCMPTHFPITGNYGREYYFDYPYGNINTPPLARFIMLNASLPETYLNGSQAQTRVASYIDQARASGIKWIVVGMHMLCPTLGNKNCTSYSASPGPDLFNFLVSKKVDLIVHGHDHNYQRTKQLALGPNCLNIPVEDGVTNPVVADLDCVVDSDDSLIKDAGTVIVISGRTPNYQYGYEINWSDPEAPYFRTAQYTNYGYTKVSITESQLTAEFIATGTSGGGSATFSDTFTITEPN</sequence>
<dbReference type="GO" id="GO:0005576">
    <property type="term" value="C:extracellular region"/>
    <property type="evidence" value="ECO:0007669"/>
    <property type="project" value="UniProtKB-SubCell"/>
</dbReference>
<dbReference type="InterPro" id="IPR004843">
    <property type="entry name" value="Calcineurin-like_PHP"/>
</dbReference>
<accession>A0A837HTG9</accession>
<dbReference type="AlphaFoldDB" id="A0A837HTG9"/>
<dbReference type="Pfam" id="PF24517">
    <property type="entry name" value="CBM96"/>
    <property type="match status" value="1"/>
</dbReference>
<dbReference type="Pfam" id="PF00149">
    <property type="entry name" value="Metallophos"/>
    <property type="match status" value="1"/>
</dbReference>
<dbReference type="Proteomes" id="UP000034656">
    <property type="component" value="Unassembled WGS sequence"/>
</dbReference>
<evidence type="ECO:0000256" key="2">
    <source>
        <dbReference type="ARBA" id="ARBA00022525"/>
    </source>
</evidence>
<dbReference type="GO" id="GO:0016787">
    <property type="term" value="F:hydrolase activity"/>
    <property type="evidence" value="ECO:0007669"/>
    <property type="project" value="InterPro"/>
</dbReference>
<dbReference type="Gene3D" id="3.60.21.10">
    <property type="match status" value="1"/>
</dbReference>
<keyword evidence="2" id="KW-0964">Secreted</keyword>
<evidence type="ECO:0000256" key="3">
    <source>
        <dbReference type="ARBA" id="ARBA00022729"/>
    </source>
</evidence>
<protein>
    <recommendedName>
        <fullName evidence="8">DNRLRE domain-containing protein</fullName>
    </recommendedName>
</protein>
<dbReference type="SUPFAM" id="SSF56300">
    <property type="entry name" value="Metallo-dependent phosphatases"/>
    <property type="match status" value="1"/>
</dbReference>
<dbReference type="NCBIfam" id="NF033679">
    <property type="entry name" value="DNRLRE_dom"/>
    <property type="match status" value="1"/>
</dbReference>
<evidence type="ECO:0008006" key="8">
    <source>
        <dbReference type="Google" id="ProtNLM"/>
    </source>
</evidence>
<evidence type="ECO:0000313" key="7">
    <source>
        <dbReference type="Proteomes" id="UP000034656"/>
    </source>
</evidence>
<feature type="non-terminal residue" evidence="6">
    <location>
        <position position="1"/>
    </location>
</feature>
<organism evidence="6 7">
    <name type="scientific">Candidatus Nomurabacteria bacterium GW2011_GWC2_39_41</name>
    <dbReference type="NCBI Taxonomy" id="1618754"/>
    <lineage>
        <taxon>Bacteria</taxon>
        <taxon>Candidatus Nomuraibacteriota</taxon>
    </lineage>
</organism>
<proteinExistence type="predicted"/>
<dbReference type="EMBL" id="LBXB01000015">
    <property type="protein sequence ID" value="KKR19838.1"/>
    <property type="molecule type" value="Genomic_DNA"/>
</dbReference>
<dbReference type="PANTHER" id="PTHR45867">
    <property type="entry name" value="PURPLE ACID PHOSPHATASE"/>
    <property type="match status" value="1"/>
</dbReference>
<dbReference type="InterPro" id="IPR055372">
    <property type="entry name" value="CBM96"/>
</dbReference>
<gene>
    <name evidence="6" type="ORF">UT51_C0015G0009</name>
</gene>
<evidence type="ECO:0000259" key="5">
    <source>
        <dbReference type="Pfam" id="PF24517"/>
    </source>
</evidence>
<comment type="subcellular location">
    <subcellularLocation>
        <location evidence="1">Secreted</location>
    </subcellularLocation>
</comment>
<feature type="domain" description="Carbohydrate-binding module family 96" evidence="5">
    <location>
        <begin position="33"/>
        <end position="119"/>
    </location>
</feature>
<evidence type="ECO:0000313" key="6">
    <source>
        <dbReference type="EMBL" id="KKR19838.1"/>
    </source>
</evidence>
<dbReference type="PANTHER" id="PTHR45867:SF3">
    <property type="entry name" value="ACID PHOSPHATASE TYPE 7"/>
    <property type="match status" value="1"/>
</dbReference>
<name>A0A837HTG9_9BACT</name>
<evidence type="ECO:0000256" key="1">
    <source>
        <dbReference type="ARBA" id="ARBA00004613"/>
    </source>
</evidence>
<keyword evidence="3" id="KW-0732">Signal</keyword>
<evidence type="ECO:0000259" key="4">
    <source>
        <dbReference type="Pfam" id="PF00149"/>
    </source>
</evidence>